<organism evidence="1 2">
    <name type="scientific">Parageobacillus caldoxylosilyticus NBRC 107762</name>
    <dbReference type="NCBI Taxonomy" id="1220594"/>
    <lineage>
        <taxon>Bacteria</taxon>
        <taxon>Bacillati</taxon>
        <taxon>Bacillota</taxon>
        <taxon>Bacilli</taxon>
        <taxon>Bacillales</taxon>
        <taxon>Anoxybacillaceae</taxon>
        <taxon>Saccharococcus</taxon>
    </lineage>
</organism>
<name>A0A023DG01_9BACL</name>
<dbReference type="InterPro" id="IPR014913">
    <property type="entry name" value="YppE-like"/>
</dbReference>
<accession>A0A023DG01</accession>
<dbReference type="RefSeq" id="WP_042409720.1">
    <property type="nucleotide sequence ID" value="NZ_BAWO01000033.1"/>
</dbReference>
<evidence type="ECO:0008006" key="3">
    <source>
        <dbReference type="Google" id="ProtNLM"/>
    </source>
</evidence>
<gene>
    <name evidence="1" type="ORF">GCA01S_033_00080</name>
</gene>
<dbReference type="AlphaFoldDB" id="A0A023DG01"/>
<reference evidence="1 2" key="1">
    <citation type="submission" date="2014-04" db="EMBL/GenBank/DDBJ databases">
        <title>Whole genome shotgun sequence of Geobacillus caldoxylosilyticus NBRC 107762.</title>
        <authorList>
            <person name="Hosoyama A."/>
            <person name="Hosoyama Y."/>
            <person name="Katano-Makiyama Y."/>
            <person name="Tsuchikane K."/>
            <person name="Ohji S."/>
            <person name="Ichikawa N."/>
            <person name="Yamazoe A."/>
            <person name="Fujita N."/>
        </authorList>
    </citation>
    <scope>NUCLEOTIDE SEQUENCE [LARGE SCALE GENOMIC DNA]</scope>
    <source>
        <strain evidence="1 2">NBRC 107762</strain>
    </source>
</reference>
<evidence type="ECO:0000313" key="1">
    <source>
        <dbReference type="EMBL" id="GAJ40163.1"/>
    </source>
</evidence>
<dbReference type="SUPFAM" id="SSF140415">
    <property type="entry name" value="YppE-like"/>
    <property type="match status" value="1"/>
</dbReference>
<comment type="caution">
    <text evidence="1">The sequence shown here is derived from an EMBL/GenBank/DDBJ whole genome shotgun (WGS) entry which is preliminary data.</text>
</comment>
<proteinExistence type="predicted"/>
<keyword evidence="2" id="KW-1185">Reference proteome</keyword>
<dbReference type="Pfam" id="PF08807">
    <property type="entry name" value="DUF1798"/>
    <property type="match status" value="1"/>
</dbReference>
<evidence type="ECO:0000313" key="2">
    <source>
        <dbReference type="Proteomes" id="UP000023561"/>
    </source>
</evidence>
<dbReference type="OrthoDB" id="2361079at2"/>
<sequence length="124" mass="14725">MERQLKVLTEQLLDYNQKILAISRQAHERKREPDFFAEVKPFADQVKQLLDEWKQIAISWVKKAQPKHIHEIQIETVGENIEKISVEAFYPSVSERRIKQFCRSVEYTLSLVLERLEQELCNGQ</sequence>
<dbReference type="EMBL" id="BAWO01000033">
    <property type="protein sequence ID" value="GAJ40163.1"/>
    <property type="molecule type" value="Genomic_DNA"/>
</dbReference>
<dbReference type="InterPro" id="IPR023351">
    <property type="entry name" value="YppE-like_sf"/>
</dbReference>
<protein>
    <recommendedName>
        <fullName evidence="3">DUF1798 family protein</fullName>
    </recommendedName>
</protein>
<dbReference type="Gene3D" id="1.20.120.440">
    <property type="entry name" value="YppE-like"/>
    <property type="match status" value="1"/>
</dbReference>
<dbReference type="Proteomes" id="UP000023561">
    <property type="component" value="Unassembled WGS sequence"/>
</dbReference>